<dbReference type="PANTHER" id="PTHR42103">
    <property type="entry name" value="ALPHA/BETA-HYDROLASES SUPERFAMILY PROTEIN"/>
    <property type="match status" value="1"/>
</dbReference>
<evidence type="ECO:0000313" key="1">
    <source>
        <dbReference type="EMBL" id="KAB8070163.1"/>
    </source>
</evidence>
<name>A0A5N5WNV4_9EURO</name>
<keyword evidence="1" id="KW-0378">Hydrolase</keyword>
<evidence type="ECO:0000313" key="2">
    <source>
        <dbReference type="Proteomes" id="UP000326565"/>
    </source>
</evidence>
<protein>
    <submittedName>
        <fullName evidence="1">Alpha/Beta hydrolase protein</fullName>
    </submittedName>
</protein>
<sequence>MYLPSPTYTFTIPSLHDETQLDCRLYLPRALLQSGYIRGAIVAHPYAPLGGCYDDPVVSFVGGELLKGGYIVGTFNFRGAGNSEGKTSWTAKPELADYASFYGFMLCYLRSLRSRLASQRRDKSTTDEHGADVESPLGFVDIHLILGGYSYGSLIASHLPALDAIVDLFRNSIEGAPSFEIFQTAENVSALLEENGPTQEQRPSARGALLWSLDASKIAVSYLLVSPLLPPLNLFLTLFSTMSLDVGIYGATQGKQILCPKTTSQLCAHPSLAIYGNQDTFTSANKLNKWSDELSHVPGSQFQSAEIAGAGHFWREEGVESQARDALRDWLRLIP</sequence>
<proteinExistence type="predicted"/>
<organism evidence="1 2">
    <name type="scientific">Aspergillus leporis</name>
    <dbReference type="NCBI Taxonomy" id="41062"/>
    <lineage>
        <taxon>Eukaryota</taxon>
        <taxon>Fungi</taxon>
        <taxon>Dikarya</taxon>
        <taxon>Ascomycota</taxon>
        <taxon>Pezizomycotina</taxon>
        <taxon>Eurotiomycetes</taxon>
        <taxon>Eurotiomycetidae</taxon>
        <taxon>Eurotiales</taxon>
        <taxon>Aspergillaceae</taxon>
        <taxon>Aspergillus</taxon>
        <taxon>Aspergillus subgen. Circumdati</taxon>
    </lineage>
</organism>
<dbReference type="GO" id="GO:0016787">
    <property type="term" value="F:hydrolase activity"/>
    <property type="evidence" value="ECO:0007669"/>
    <property type="project" value="UniProtKB-KW"/>
</dbReference>
<dbReference type="SUPFAM" id="SSF53474">
    <property type="entry name" value="alpha/beta-Hydrolases"/>
    <property type="match status" value="1"/>
</dbReference>
<reference evidence="1 2" key="1">
    <citation type="submission" date="2019-04" db="EMBL/GenBank/DDBJ databases">
        <title>Friends and foes A comparative genomics study of 23 Aspergillus species from section Flavi.</title>
        <authorList>
            <consortium name="DOE Joint Genome Institute"/>
            <person name="Kjaerbolling I."/>
            <person name="Vesth T."/>
            <person name="Frisvad J.C."/>
            <person name="Nybo J.L."/>
            <person name="Theobald S."/>
            <person name="Kildgaard S."/>
            <person name="Isbrandt T."/>
            <person name="Kuo A."/>
            <person name="Sato A."/>
            <person name="Lyhne E.K."/>
            <person name="Kogle M.E."/>
            <person name="Wiebenga A."/>
            <person name="Kun R.S."/>
            <person name="Lubbers R.J."/>
            <person name="Makela M.R."/>
            <person name="Barry K."/>
            <person name="Chovatia M."/>
            <person name="Clum A."/>
            <person name="Daum C."/>
            <person name="Haridas S."/>
            <person name="He G."/>
            <person name="LaButti K."/>
            <person name="Lipzen A."/>
            <person name="Mondo S."/>
            <person name="Riley R."/>
            <person name="Salamov A."/>
            <person name="Simmons B.A."/>
            <person name="Magnuson J.K."/>
            <person name="Henrissat B."/>
            <person name="Mortensen U.H."/>
            <person name="Larsen T.O."/>
            <person name="Devries R.P."/>
            <person name="Grigoriev I.V."/>
            <person name="Machida M."/>
            <person name="Baker S.E."/>
            <person name="Andersen M.R."/>
        </authorList>
    </citation>
    <scope>NUCLEOTIDE SEQUENCE [LARGE SCALE GENOMIC DNA]</scope>
    <source>
        <strain evidence="1 2">CBS 151.66</strain>
    </source>
</reference>
<dbReference type="AlphaFoldDB" id="A0A5N5WNV4"/>
<dbReference type="InterPro" id="IPR029058">
    <property type="entry name" value="AB_hydrolase_fold"/>
</dbReference>
<dbReference type="Proteomes" id="UP000326565">
    <property type="component" value="Unassembled WGS sequence"/>
</dbReference>
<dbReference type="PANTHER" id="PTHR42103:SF2">
    <property type="entry name" value="AB HYDROLASE-1 DOMAIN-CONTAINING PROTEIN"/>
    <property type="match status" value="1"/>
</dbReference>
<accession>A0A5N5WNV4</accession>
<dbReference type="EMBL" id="ML732312">
    <property type="protein sequence ID" value="KAB8070163.1"/>
    <property type="molecule type" value="Genomic_DNA"/>
</dbReference>
<keyword evidence="2" id="KW-1185">Reference proteome</keyword>
<dbReference type="OrthoDB" id="10260961at2759"/>
<dbReference type="Gene3D" id="3.40.50.1820">
    <property type="entry name" value="alpha/beta hydrolase"/>
    <property type="match status" value="1"/>
</dbReference>
<gene>
    <name evidence="1" type="ORF">BDV29DRAFT_38313</name>
</gene>